<accession>A0ABR3DIA5</accession>
<evidence type="ECO:0000313" key="7">
    <source>
        <dbReference type="EMBL" id="KAL0472390.1"/>
    </source>
</evidence>
<name>A0ABR3DIA5_NEUIN</name>
<keyword evidence="2" id="KW-0677">Repeat</keyword>
<dbReference type="InterPro" id="IPR041433">
    <property type="entry name" value="RPN1_C"/>
</dbReference>
<proteinExistence type="inferred from homology"/>
<dbReference type="InterPro" id="IPR040892">
    <property type="entry name" value="RPN1_N"/>
</dbReference>
<evidence type="ECO:0000313" key="8">
    <source>
        <dbReference type="Proteomes" id="UP001451303"/>
    </source>
</evidence>
<keyword evidence="3 4" id="KW-0647">Proteasome</keyword>
<evidence type="ECO:0000256" key="3">
    <source>
        <dbReference type="ARBA" id="ARBA00022942"/>
    </source>
</evidence>
<dbReference type="PANTHER" id="PTHR10943">
    <property type="entry name" value="26S PROTEASOME NON-ATPASE REGULATORY SUBUNIT"/>
    <property type="match status" value="1"/>
</dbReference>
<comment type="function">
    <text evidence="4">Acts as a regulatory subunit of the 26 proteasome which is involved in the ATP-dependent degradation of ubiquitinated proteins.</text>
</comment>
<protein>
    <recommendedName>
        <fullName evidence="4">26S proteasome regulatory subunit RPN1</fullName>
    </recommendedName>
</protein>
<evidence type="ECO:0000256" key="2">
    <source>
        <dbReference type="ARBA" id="ARBA00022737"/>
    </source>
</evidence>
<dbReference type="SUPFAM" id="SSF48371">
    <property type="entry name" value="ARM repeat"/>
    <property type="match status" value="1"/>
</dbReference>
<dbReference type="InterPro" id="IPR002015">
    <property type="entry name" value="Proteasome/cyclosome_rpt"/>
</dbReference>
<dbReference type="EMBL" id="JAVLET010000003">
    <property type="protein sequence ID" value="KAL0472390.1"/>
    <property type="molecule type" value="Genomic_DNA"/>
</dbReference>
<dbReference type="Pfam" id="PF18051">
    <property type="entry name" value="RPN1_C"/>
    <property type="match status" value="1"/>
</dbReference>
<dbReference type="InterPro" id="IPR011989">
    <property type="entry name" value="ARM-like"/>
</dbReference>
<dbReference type="Pfam" id="PF01851">
    <property type="entry name" value="PC_rep"/>
    <property type="match status" value="2"/>
</dbReference>
<dbReference type="Gene3D" id="1.25.10.10">
    <property type="entry name" value="Leucine-rich Repeat Variant"/>
    <property type="match status" value="1"/>
</dbReference>
<evidence type="ECO:0000259" key="6">
    <source>
        <dbReference type="Pfam" id="PF18051"/>
    </source>
</evidence>
<gene>
    <name evidence="7" type="ORF">QR685DRAFT_234471</name>
</gene>
<sequence length="822" mass="91405">MKNSIKTSTSSMTAVPKPLKFLRPHYETMTKLYDEWPAGDDKSSLADVLSVIGMTYSDEDRQDTLKYRLLSPTQDIGSWGHEYVRHLALEIGEVYAKRIANDEPTQELVDLALVLVPLFLKSNAEADAVDLMSELEIIEELPKFLDENTYSRVCLYMVSMVNLLTYPDNETFLRVAHSIYKKYNQHTQAMVLAIRLNDLGLIEKDFEAADEDPALRKQLAFLIARQGIPLEFERSNDDDEKIYECLSNQKLSEYFKSLGKELNILEPKTTEDIYKSHLESSRVAGMTNFDSARHNLAAGFVNAFVNAGFGSDKMMLVGKDKDSWVWKTKDEGMMSTVASLGTLLLWDVENGLDHVDKYTYLEEEQIQAGAYLAIGIMNTNVRTDSEPAMALLADPDKLAHKNPLIRVATIMGLGLAYAGSCKEELLSFLVNIISDPEESMQVSAMAALACGMIFVGSSNSEVSEAIVTTLLDEESGSRLNDKWSRFLALGLGLLYFGRQEQVDVILETLKAVEHPMAKPTAVLAEICAWAGTGAVLKIQELLHICNEHIEDGEEKKGEELLQAYAVLGIGLIAMGEDVGQEMVLRHFGHLMHYGEANIRRAVPLAMGLISPSNPQMKVYDTLSRYSHDNDNEVAINAIFAMGLLGAGTNNARLAQLLRQLASYYHRDQESLFMVRIAQGLLHMGKGTLSVSPFHTDRQVLSNVATAGLLAVLVAMIDAKQFITSKSHYLLYWIVTAMHPRMLVTLDEDLKPLTVNVRVGQAVDVVGQAGRPKTITGWQTQSTPVLLGYGERAELEDDQYISLSSTLEGLVILRKNPDWEGEK</sequence>
<dbReference type="Pfam" id="PF17781">
    <property type="entry name" value="RPN1_RPN2_N"/>
    <property type="match status" value="1"/>
</dbReference>
<keyword evidence="8" id="KW-1185">Reference proteome</keyword>
<feature type="domain" description="26S proteasome non-ATPase regulatory subunit RPN1 C-terminal" evidence="6">
    <location>
        <begin position="765"/>
        <end position="818"/>
    </location>
</feature>
<dbReference type="Proteomes" id="UP001451303">
    <property type="component" value="Unassembled WGS sequence"/>
</dbReference>
<evidence type="ECO:0000256" key="4">
    <source>
        <dbReference type="PIRNR" id="PIRNR015965"/>
    </source>
</evidence>
<dbReference type="InterPro" id="IPR016643">
    <property type="entry name" value="26S_Psome_Rpn1"/>
</dbReference>
<comment type="caution">
    <text evidence="7">The sequence shown here is derived from an EMBL/GenBank/DDBJ whole genome shotgun (WGS) entry which is preliminary data.</text>
</comment>
<reference evidence="7 8" key="1">
    <citation type="submission" date="2023-09" db="EMBL/GenBank/DDBJ databases">
        <title>Multi-omics analysis of a traditional fermented food reveals byproduct-associated fungal strains for waste-to-food upcycling.</title>
        <authorList>
            <consortium name="Lawrence Berkeley National Laboratory"/>
            <person name="Rekdal V.M."/>
            <person name="Villalobos-Escobedo J.M."/>
            <person name="Rodriguez-Valeron N."/>
            <person name="Garcia M.O."/>
            <person name="Vasquez D.P."/>
            <person name="Damayanti I."/>
            <person name="Sorensen P.M."/>
            <person name="Baidoo E.E."/>
            <person name="De Carvalho A.C."/>
            <person name="Riley R."/>
            <person name="Lipzen A."/>
            <person name="He G."/>
            <person name="Yan M."/>
            <person name="Haridas S."/>
            <person name="Daum C."/>
            <person name="Yoshinaga Y."/>
            <person name="Ng V."/>
            <person name="Grigoriev I.V."/>
            <person name="Munk R."/>
            <person name="Nuraida L."/>
            <person name="Wijaya C.H."/>
            <person name="Morales P.-C."/>
            <person name="Keasling J.D."/>
        </authorList>
    </citation>
    <scope>NUCLEOTIDE SEQUENCE [LARGE SCALE GENOMIC DNA]</scope>
    <source>
        <strain evidence="7 8">FGSC 2613</strain>
    </source>
</reference>
<evidence type="ECO:0000256" key="1">
    <source>
        <dbReference type="ARBA" id="ARBA00005460"/>
    </source>
</evidence>
<organism evidence="7 8">
    <name type="scientific">Neurospora intermedia</name>
    <dbReference type="NCBI Taxonomy" id="5142"/>
    <lineage>
        <taxon>Eukaryota</taxon>
        <taxon>Fungi</taxon>
        <taxon>Dikarya</taxon>
        <taxon>Ascomycota</taxon>
        <taxon>Pezizomycotina</taxon>
        <taxon>Sordariomycetes</taxon>
        <taxon>Sordariomycetidae</taxon>
        <taxon>Sordariales</taxon>
        <taxon>Sordariaceae</taxon>
        <taxon>Neurospora</taxon>
    </lineage>
</organism>
<dbReference type="PIRSF" id="PIRSF015965">
    <property type="entry name" value="26S_Psome_Rpn1"/>
    <property type="match status" value="1"/>
</dbReference>
<evidence type="ECO:0000259" key="5">
    <source>
        <dbReference type="Pfam" id="PF17781"/>
    </source>
</evidence>
<comment type="similarity">
    <text evidence="1 4">Belongs to the proteasome subunit S2 family.</text>
</comment>
<dbReference type="InterPro" id="IPR016024">
    <property type="entry name" value="ARM-type_fold"/>
</dbReference>
<dbReference type="PANTHER" id="PTHR10943:SF1">
    <property type="entry name" value="26S PROTEASOME NON-ATPASE REGULATORY SUBUNIT 2"/>
    <property type="match status" value="1"/>
</dbReference>
<feature type="domain" description="RPN1 N-terminal" evidence="5">
    <location>
        <begin position="1"/>
        <end position="279"/>
    </location>
</feature>